<dbReference type="RefSeq" id="WP_111326118.1">
    <property type="nucleotide sequence ID" value="NZ_BIFX01000001.1"/>
</dbReference>
<comment type="caution">
    <text evidence="3">The sequence shown here is derived from an EMBL/GenBank/DDBJ whole genome shotgun (WGS) entry which is preliminary data.</text>
</comment>
<keyword evidence="2" id="KW-0812">Transmembrane</keyword>
<keyword evidence="2" id="KW-1133">Transmembrane helix</keyword>
<proteinExistence type="predicted"/>
<reference evidence="3 4" key="1">
    <citation type="submission" date="2018-06" db="EMBL/GenBank/DDBJ databases">
        <title>Genomic Encyclopedia of Archaeal and Bacterial Type Strains, Phase II (KMG-II): from individual species to whole genera.</title>
        <authorList>
            <person name="Goeker M."/>
        </authorList>
    </citation>
    <scope>NUCLEOTIDE SEQUENCE [LARGE SCALE GENOMIC DNA]</scope>
    <source>
        <strain evidence="3 4">ATCC BAA-1881</strain>
    </source>
</reference>
<dbReference type="Proteomes" id="UP000248806">
    <property type="component" value="Unassembled WGS sequence"/>
</dbReference>
<evidence type="ECO:0000313" key="4">
    <source>
        <dbReference type="Proteomes" id="UP000248806"/>
    </source>
</evidence>
<keyword evidence="2" id="KW-0472">Membrane</keyword>
<organism evidence="3 4">
    <name type="scientific">Thermosporothrix hazakensis</name>
    <dbReference type="NCBI Taxonomy" id="644383"/>
    <lineage>
        <taxon>Bacteria</taxon>
        <taxon>Bacillati</taxon>
        <taxon>Chloroflexota</taxon>
        <taxon>Ktedonobacteria</taxon>
        <taxon>Ktedonobacterales</taxon>
        <taxon>Thermosporotrichaceae</taxon>
        <taxon>Thermosporothrix</taxon>
    </lineage>
</organism>
<evidence type="ECO:0000256" key="1">
    <source>
        <dbReference type="SAM" id="MobiDB-lite"/>
    </source>
</evidence>
<keyword evidence="4" id="KW-1185">Reference proteome</keyword>
<evidence type="ECO:0000256" key="2">
    <source>
        <dbReference type="SAM" id="Phobius"/>
    </source>
</evidence>
<name>A0A326TVG5_THEHA</name>
<feature type="transmembrane region" description="Helical" evidence="2">
    <location>
        <begin position="56"/>
        <end position="77"/>
    </location>
</feature>
<evidence type="ECO:0000313" key="3">
    <source>
        <dbReference type="EMBL" id="PZW20744.1"/>
    </source>
</evidence>
<feature type="region of interest" description="Disordered" evidence="1">
    <location>
        <begin position="433"/>
        <end position="504"/>
    </location>
</feature>
<evidence type="ECO:0008006" key="5">
    <source>
        <dbReference type="Google" id="ProtNLM"/>
    </source>
</evidence>
<accession>A0A326TVG5</accession>
<dbReference type="EMBL" id="QKUF01000041">
    <property type="protein sequence ID" value="PZW20744.1"/>
    <property type="molecule type" value="Genomic_DNA"/>
</dbReference>
<gene>
    <name evidence="3" type="ORF">EI42_05890</name>
</gene>
<feature type="transmembrane region" description="Helical" evidence="2">
    <location>
        <begin position="15"/>
        <end position="36"/>
    </location>
</feature>
<protein>
    <recommendedName>
        <fullName evidence="5">FtsK domain-containing protein</fullName>
    </recommendedName>
</protein>
<sequence length="562" mass="61962">MAEREMQRGRMSPSFLLNVALPVALALWVTASLLWLALQWLWERVSVAVTQHAGCLVGLSALVLSALSAPWVLPLLFRGLRALDDFSQSRKDRAAYRALLEASTEAVRQGRRLEYRNTQTGDQMKVDALPARLRPASQGSIAQEPAGMSAPPLPAAVEAIPAVIEYPAIRDQVPAGQTLLGIHPETGRLELASPEQLKTAWFVGGSNSGKSNTVYGKVQDVVSWGAKLLLCDLHAHKPDSLARKLAPFRQALLRPVATTAEEIKQAILLFLAEFRARRAGRRPCTQRWLIVFDEVNATCQQVVRVSEAERADLYAAFGLKLSEEQVKLQVFIKCLAETCGYETRGFAMYGFFISQKVAGLAWLRNAMMTVFVHALLMHSEALLAANHKRQVAEQVTRFRVGRTLVYGYEIEEMILQQPRYAVEAGPLGARRPGEDVSLEPWASSPAVSVPGNGKRVETGAETEAETGEETAPQAGRGPRGRVIEGVFPPSSAVPAQKERQGAVSAEVRETIRRLCLQGKLSHREIAAAVGLAGRKYGLYQQVCRELGIKPQEYRKRMPPHRW</sequence>
<dbReference type="AlphaFoldDB" id="A0A326TVG5"/>